<evidence type="ECO:0000256" key="1">
    <source>
        <dbReference type="SAM" id="MobiDB-lite"/>
    </source>
</evidence>
<organism evidence="2 3">
    <name type="scientific">Paspalum vaginatum</name>
    <name type="common">seashore paspalum</name>
    <dbReference type="NCBI Taxonomy" id="158149"/>
    <lineage>
        <taxon>Eukaryota</taxon>
        <taxon>Viridiplantae</taxon>
        <taxon>Streptophyta</taxon>
        <taxon>Embryophyta</taxon>
        <taxon>Tracheophyta</taxon>
        <taxon>Spermatophyta</taxon>
        <taxon>Magnoliopsida</taxon>
        <taxon>Liliopsida</taxon>
        <taxon>Poales</taxon>
        <taxon>Poaceae</taxon>
        <taxon>PACMAD clade</taxon>
        <taxon>Panicoideae</taxon>
        <taxon>Andropogonodae</taxon>
        <taxon>Paspaleae</taxon>
        <taxon>Paspalinae</taxon>
        <taxon>Paspalum</taxon>
    </lineage>
</organism>
<feature type="compositionally biased region" description="Pro residues" evidence="1">
    <location>
        <begin position="132"/>
        <end position="143"/>
    </location>
</feature>
<keyword evidence="3" id="KW-1185">Reference proteome</keyword>
<protein>
    <submittedName>
        <fullName evidence="2">Uncharacterized protein</fullName>
    </submittedName>
</protein>
<sequence>MFVKPFMDPRVAFHGRLGGRLRPPPCVSAPCCPPATAAAIGQCTATASSAVGGRRSCVSSPLPSPSPSSSRCPPFAPTPIATAAVEVPPAGRRRICLPQVRIYRVLMLAGERRCRLHPWPPRRRRRGASPGWPSPDPSSPGPDPGCRCRWVPSRRVQRHPVPAFATGGPRSMPVPCCRPRAVVLGRGRLAGQAPPMSHGLGAGEAAALLRHWSLWCVSSPLVWWSSCWRRSFAPAFREMLCSHGCVAAWFVGEVVCSP</sequence>
<comment type="caution">
    <text evidence="2">The sequence shown here is derived from an EMBL/GenBank/DDBJ whole genome shotgun (WGS) entry which is preliminary data.</text>
</comment>
<feature type="compositionally biased region" description="Basic residues" evidence="1">
    <location>
        <begin position="117"/>
        <end position="127"/>
    </location>
</feature>
<dbReference type="AlphaFoldDB" id="A0A9W7XAQ0"/>
<reference evidence="2 3" key="1">
    <citation type="submission" date="2022-10" db="EMBL/GenBank/DDBJ databases">
        <title>WGS assembly of Paspalum vaginatum 540-79.</title>
        <authorList>
            <person name="Sun G."/>
            <person name="Wase N."/>
            <person name="Shu S."/>
            <person name="Jenkins J."/>
            <person name="Zhou B."/>
            <person name="Torres-Rodriguez J."/>
            <person name="Chen C."/>
            <person name="Sandor L."/>
            <person name="Plott C."/>
            <person name="Yoshinga Y."/>
            <person name="Daum C."/>
            <person name="Qi P."/>
            <person name="Barry K."/>
            <person name="Lipzen A."/>
            <person name="Berry L."/>
            <person name="Pedersen C."/>
            <person name="Gottilla T."/>
            <person name="Foltz A."/>
            <person name="Yu H."/>
            <person name="O'Malley R."/>
            <person name="Zhang C."/>
            <person name="Devos K."/>
            <person name="Sigmon B."/>
            <person name="Yu B."/>
            <person name="Obata T."/>
            <person name="Schmutz J."/>
            <person name="Schnable J."/>
        </authorList>
    </citation>
    <scope>NUCLEOTIDE SEQUENCE [LARGE SCALE GENOMIC DNA]</scope>
    <source>
        <strain evidence="3">cv. 540-79</strain>
    </source>
</reference>
<evidence type="ECO:0000313" key="2">
    <source>
        <dbReference type="EMBL" id="KAJ1255106.1"/>
    </source>
</evidence>
<dbReference type="Proteomes" id="UP001164776">
    <property type="component" value="Unassembled WGS sequence"/>
</dbReference>
<feature type="region of interest" description="Disordered" evidence="1">
    <location>
        <begin position="117"/>
        <end position="144"/>
    </location>
</feature>
<evidence type="ECO:0000313" key="3">
    <source>
        <dbReference type="Proteomes" id="UP001164776"/>
    </source>
</evidence>
<name>A0A9W7XAQ0_9POAL</name>
<gene>
    <name evidence="2" type="ORF">BS78_K289200</name>
</gene>
<feature type="region of interest" description="Disordered" evidence="1">
    <location>
        <begin position="54"/>
        <end position="73"/>
    </location>
</feature>
<proteinExistence type="predicted"/>
<dbReference type="EMBL" id="MU629809">
    <property type="protein sequence ID" value="KAJ1255106.1"/>
    <property type="molecule type" value="Genomic_DNA"/>
</dbReference>
<accession>A0A9W7XAQ0</accession>